<dbReference type="InterPro" id="IPR035902">
    <property type="entry name" value="Nuc_phospho_transferase"/>
</dbReference>
<keyword evidence="3" id="KW-0057">Aromatic amino acid biosynthesis</keyword>
<dbReference type="PaxDb" id="522772-Dacet_1174"/>
<feature type="binding site" evidence="3">
    <location>
        <begin position="83"/>
        <end position="84"/>
    </location>
    <ligand>
        <name>5-phospho-alpha-D-ribose 1-diphosphate</name>
        <dbReference type="ChEBI" id="CHEBI:58017"/>
    </ligand>
</feature>
<dbReference type="Pfam" id="PF00591">
    <property type="entry name" value="Glycos_transf_3"/>
    <property type="match status" value="1"/>
</dbReference>
<comment type="pathway">
    <text evidence="3">Amino-acid biosynthesis; L-tryptophan biosynthesis; L-tryptophan from chorismate: step 2/5.</text>
</comment>
<dbReference type="EC" id="2.4.2.18" evidence="3"/>
<dbReference type="GO" id="GO:0005829">
    <property type="term" value="C:cytosol"/>
    <property type="evidence" value="ECO:0007669"/>
    <property type="project" value="TreeGrafter"/>
</dbReference>
<feature type="binding site" evidence="3">
    <location>
        <position position="80"/>
    </location>
    <ligand>
        <name>5-phospho-alpha-D-ribose 1-diphosphate</name>
        <dbReference type="ChEBI" id="CHEBI:58017"/>
    </ligand>
</feature>
<gene>
    <name evidence="3" type="primary">trpD</name>
    <name evidence="6" type="ordered locus">Dacet_1174</name>
</gene>
<dbReference type="Gene3D" id="3.40.1030.10">
    <property type="entry name" value="Nucleoside phosphorylase/phosphoribosyltransferase catalytic domain"/>
    <property type="match status" value="1"/>
</dbReference>
<evidence type="ECO:0000256" key="2">
    <source>
        <dbReference type="ARBA" id="ARBA00022679"/>
    </source>
</evidence>
<feature type="binding site" evidence="3">
    <location>
        <position position="225"/>
    </location>
    <ligand>
        <name>Mg(2+)</name>
        <dbReference type="ChEBI" id="CHEBI:18420"/>
        <label>2</label>
    </ligand>
</feature>
<dbReference type="AlphaFoldDB" id="D4H7E7"/>
<dbReference type="GO" id="GO:0004048">
    <property type="term" value="F:anthranilate phosphoribosyltransferase activity"/>
    <property type="evidence" value="ECO:0007669"/>
    <property type="project" value="UniProtKB-UniRule"/>
</dbReference>
<feature type="domain" description="Glycosyl transferase family 3 N-terminal" evidence="5">
    <location>
        <begin position="3"/>
        <end position="62"/>
    </location>
</feature>
<comment type="subunit">
    <text evidence="3">Homodimer.</text>
</comment>
<keyword evidence="3" id="KW-0479">Metal-binding</keyword>
<keyword evidence="3" id="KW-0460">Magnesium</keyword>
<dbReference type="GO" id="GO:0000287">
    <property type="term" value="F:magnesium ion binding"/>
    <property type="evidence" value="ECO:0007669"/>
    <property type="project" value="UniProtKB-UniRule"/>
</dbReference>
<name>D4H7E7_DENA2</name>
<comment type="catalytic activity">
    <reaction evidence="3">
        <text>N-(5-phospho-beta-D-ribosyl)anthranilate + diphosphate = 5-phospho-alpha-D-ribose 1-diphosphate + anthranilate</text>
        <dbReference type="Rhea" id="RHEA:11768"/>
        <dbReference type="ChEBI" id="CHEBI:16567"/>
        <dbReference type="ChEBI" id="CHEBI:18277"/>
        <dbReference type="ChEBI" id="CHEBI:33019"/>
        <dbReference type="ChEBI" id="CHEBI:58017"/>
        <dbReference type="EC" id="2.4.2.18"/>
    </reaction>
</comment>
<evidence type="ECO:0000259" key="4">
    <source>
        <dbReference type="Pfam" id="PF00591"/>
    </source>
</evidence>
<feature type="binding site" evidence="3">
    <location>
        <position position="88"/>
    </location>
    <ligand>
        <name>5-phospho-alpha-D-ribose 1-diphosphate</name>
        <dbReference type="ChEBI" id="CHEBI:58017"/>
    </ligand>
</feature>
<dbReference type="FunCoup" id="D4H7E7">
    <property type="interactions" value="393"/>
</dbReference>
<feature type="domain" description="Glycosyl transferase family 3" evidence="4">
    <location>
        <begin position="74"/>
        <end position="319"/>
    </location>
</feature>
<comment type="similarity">
    <text evidence="3">Belongs to the anthranilate phosphoribosyltransferase family.</text>
</comment>
<dbReference type="UniPathway" id="UPA00035">
    <property type="reaction ID" value="UER00041"/>
</dbReference>
<protein>
    <recommendedName>
        <fullName evidence="3">Anthranilate phosphoribosyltransferase</fullName>
        <ecNumber evidence="3">2.4.2.18</ecNumber>
    </recommendedName>
</protein>
<dbReference type="InterPro" id="IPR000312">
    <property type="entry name" value="Glycosyl_Trfase_fam3"/>
</dbReference>
<feature type="binding site" evidence="3">
    <location>
        <position position="226"/>
    </location>
    <ligand>
        <name>Mg(2+)</name>
        <dbReference type="ChEBI" id="CHEBI:18420"/>
        <label>1</label>
    </ligand>
</feature>
<dbReference type="PANTHER" id="PTHR43285">
    <property type="entry name" value="ANTHRANILATE PHOSPHORIBOSYLTRANSFERASE"/>
    <property type="match status" value="1"/>
</dbReference>
<feature type="binding site" evidence="3">
    <location>
        <position position="226"/>
    </location>
    <ligand>
        <name>Mg(2+)</name>
        <dbReference type="ChEBI" id="CHEBI:18420"/>
        <label>2</label>
    </ligand>
</feature>
<organism evidence="6 7">
    <name type="scientific">Denitrovibrio acetiphilus (strain DSM 12809 / NBRC 114555 / N2460)</name>
    <dbReference type="NCBI Taxonomy" id="522772"/>
    <lineage>
        <taxon>Bacteria</taxon>
        <taxon>Pseudomonadati</taxon>
        <taxon>Deferribacterota</taxon>
        <taxon>Deferribacteres</taxon>
        <taxon>Deferribacterales</taxon>
        <taxon>Geovibrionaceae</taxon>
        <taxon>Denitrovibrio</taxon>
    </lineage>
</organism>
<feature type="binding site" evidence="3">
    <location>
        <begin position="108"/>
        <end position="116"/>
    </location>
    <ligand>
        <name>5-phospho-alpha-D-ribose 1-diphosphate</name>
        <dbReference type="ChEBI" id="CHEBI:58017"/>
    </ligand>
</feature>
<comment type="function">
    <text evidence="3">Catalyzes the transfer of the phosphoribosyl group of 5-phosphorylribose-1-pyrophosphate (PRPP) to anthranilate to yield N-(5'-phosphoribosyl)-anthranilate (PRA).</text>
</comment>
<evidence type="ECO:0000313" key="7">
    <source>
        <dbReference type="Proteomes" id="UP000002012"/>
    </source>
</evidence>
<dbReference type="InterPro" id="IPR017459">
    <property type="entry name" value="Glycosyl_Trfase_fam3_N_dom"/>
</dbReference>
<dbReference type="Proteomes" id="UP000002012">
    <property type="component" value="Chromosome"/>
</dbReference>
<dbReference type="InterPro" id="IPR036320">
    <property type="entry name" value="Glycosyl_Trfase_fam3_N_dom_sf"/>
</dbReference>
<keyword evidence="2 3" id="KW-0808">Transferase</keyword>
<feature type="binding site" evidence="3">
    <location>
        <position position="80"/>
    </location>
    <ligand>
        <name>anthranilate</name>
        <dbReference type="ChEBI" id="CHEBI:16567"/>
        <label>1</label>
    </ligand>
</feature>
<accession>D4H7E7</accession>
<evidence type="ECO:0000313" key="6">
    <source>
        <dbReference type="EMBL" id="ADD67946.1"/>
    </source>
</evidence>
<evidence type="ECO:0000256" key="1">
    <source>
        <dbReference type="ARBA" id="ARBA00022676"/>
    </source>
</evidence>
<dbReference type="eggNOG" id="COG0547">
    <property type="taxonomic scope" value="Bacteria"/>
</dbReference>
<dbReference type="InParanoid" id="D4H7E7"/>
<feature type="binding site" evidence="3">
    <location>
        <begin position="90"/>
        <end position="93"/>
    </location>
    <ligand>
        <name>5-phospho-alpha-D-ribose 1-diphosphate</name>
        <dbReference type="ChEBI" id="CHEBI:58017"/>
    </ligand>
</feature>
<dbReference type="HOGENOM" id="CLU_034315_2_1_0"/>
<dbReference type="PANTHER" id="PTHR43285:SF2">
    <property type="entry name" value="ANTHRANILATE PHOSPHORIBOSYLTRANSFERASE"/>
    <property type="match status" value="1"/>
</dbReference>
<dbReference type="InterPro" id="IPR005940">
    <property type="entry name" value="Anthranilate_Pribosyl_Tfrase"/>
</dbReference>
<dbReference type="NCBIfam" id="TIGR01245">
    <property type="entry name" value="trpD"/>
    <property type="match status" value="1"/>
</dbReference>
<dbReference type="GO" id="GO:0000162">
    <property type="term" value="P:L-tryptophan biosynthetic process"/>
    <property type="evidence" value="ECO:0007669"/>
    <property type="project" value="UniProtKB-UniRule"/>
</dbReference>
<evidence type="ECO:0000259" key="5">
    <source>
        <dbReference type="Pfam" id="PF02885"/>
    </source>
</evidence>
<keyword evidence="3" id="KW-0822">Tryptophan biosynthesis</keyword>
<reference evidence="6 7" key="1">
    <citation type="journal article" date="2010" name="Stand. Genomic Sci.">
        <title>Complete genome sequence of Denitrovibrio acetiphilus type strain (N2460).</title>
        <authorList>
            <person name="Kiss H."/>
            <person name="Lang E."/>
            <person name="Lapidus A."/>
            <person name="Copeland A."/>
            <person name="Nolan M."/>
            <person name="Glavina Del Rio T."/>
            <person name="Chen F."/>
            <person name="Lucas S."/>
            <person name="Tice H."/>
            <person name="Cheng J.F."/>
            <person name="Han C."/>
            <person name="Goodwin L."/>
            <person name="Pitluck S."/>
            <person name="Liolios K."/>
            <person name="Pati A."/>
            <person name="Ivanova N."/>
            <person name="Mavromatis K."/>
            <person name="Chen A."/>
            <person name="Palaniappan K."/>
            <person name="Land M."/>
            <person name="Hauser L."/>
            <person name="Chang Y.J."/>
            <person name="Jeffries C.D."/>
            <person name="Detter J.C."/>
            <person name="Brettin T."/>
            <person name="Spring S."/>
            <person name="Rohde M."/>
            <person name="Goker M."/>
            <person name="Woyke T."/>
            <person name="Bristow J."/>
            <person name="Eisen J.A."/>
            <person name="Markowitz V."/>
            <person name="Hugenholtz P."/>
            <person name="Kyrpides N.C."/>
            <person name="Klenk H.P."/>
        </authorList>
    </citation>
    <scope>NUCLEOTIDE SEQUENCE [LARGE SCALE GENOMIC DNA]</scope>
    <source>
        <strain evidence="7">DSM 12809 / NBRC 114555 / N2460</strain>
    </source>
</reference>
<keyword evidence="1 3" id="KW-0328">Glycosyltransferase</keyword>
<keyword evidence="3" id="KW-0028">Amino-acid biosynthesis</keyword>
<proteinExistence type="inferred from homology"/>
<dbReference type="Pfam" id="PF02885">
    <property type="entry name" value="Glycos_trans_3N"/>
    <property type="match status" value="1"/>
</dbReference>
<dbReference type="STRING" id="522772.Dacet_1174"/>
<dbReference type="HAMAP" id="MF_00211">
    <property type="entry name" value="TrpD"/>
    <property type="match status" value="1"/>
</dbReference>
<feature type="binding site" evidence="3">
    <location>
        <position position="166"/>
    </location>
    <ligand>
        <name>anthranilate</name>
        <dbReference type="ChEBI" id="CHEBI:16567"/>
        <label>2</label>
    </ligand>
</feature>
<comment type="cofactor">
    <cofactor evidence="3">
        <name>Mg(2+)</name>
        <dbReference type="ChEBI" id="CHEBI:18420"/>
    </cofactor>
    <text evidence="3">Binds 2 magnesium ions per monomer.</text>
</comment>
<keyword evidence="7" id="KW-1185">Reference proteome</keyword>
<dbReference type="EMBL" id="CP001968">
    <property type="protein sequence ID" value="ADD67946.1"/>
    <property type="molecule type" value="Genomic_DNA"/>
</dbReference>
<dbReference type="SUPFAM" id="SSF47648">
    <property type="entry name" value="Nucleoside phosphorylase/phosphoribosyltransferase N-terminal domain"/>
    <property type="match status" value="1"/>
</dbReference>
<evidence type="ECO:0000256" key="3">
    <source>
        <dbReference type="HAMAP-Rule" id="MF_00211"/>
    </source>
</evidence>
<feature type="binding site" evidence="3">
    <location>
        <position position="111"/>
    </location>
    <ligand>
        <name>anthranilate</name>
        <dbReference type="ChEBI" id="CHEBI:16567"/>
        <label>1</label>
    </ligand>
</feature>
<dbReference type="SUPFAM" id="SSF52418">
    <property type="entry name" value="Nucleoside phosphorylase/phosphoribosyltransferase catalytic domain"/>
    <property type="match status" value="1"/>
</dbReference>
<dbReference type="KEGG" id="dap:Dacet_1174"/>
<dbReference type="Gene3D" id="1.20.970.10">
    <property type="entry name" value="Transferase, Pyrimidine Nucleoside Phosphorylase, Chain C"/>
    <property type="match status" value="1"/>
</dbReference>
<dbReference type="RefSeq" id="WP_013010468.1">
    <property type="nucleotide sequence ID" value="NC_013943.1"/>
</dbReference>
<feature type="binding site" evidence="3">
    <location>
        <position position="120"/>
    </location>
    <ligand>
        <name>5-phospho-alpha-D-ribose 1-diphosphate</name>
        <dbReference type="ChEBI" id="CHEBI:58017"/>
    </ligand>
</feature>
<feature type="binding site" evidence="3">
    <location>
        <position position="92"/>
    </location>
    <ligand>
        <name>Mg(2+)</name>
        <dbReference type="ChEBI" id="CHEBI:18420"/>
        <label>1</label>
    </ligand>
</feature>
<sequence>MKKELIRKTGMGEKLTQKETYTLFTSIMTGEMTESEIAAVLIAMRMRGETPDEIAGAALAMNDVKVKFDTEGVKAYDTCGTGGSGKSTMNVSSAVAVLLASLGMPVVKHGNRAMSGTMGSADLYEMAGVPIESAKDDMEAYFKKNNFAFCFAPLYHPAMKYAGPVRRQIMVPTIFNFLGPLSNPADLAGQIIGIPKRERLAGIAEALEKMGRTNVALYSSLDGFDEASSCSETEVYVIKEEGIRNFRIKPEQYFSVCDMPVVKTREEGLDMFVKAISPDGGKLNELIALNSGVALYVFDKADSLKDGYMKSMDTIQSGRVFEKYRGL</sequence>
<comment type="caution">
    <text evidence="3">Lacks conserved residue(s) required for the propagation of feature annotation.</text>
</comment>